<proteinExistence type="inferred from homology"/>
<dbReference type="Pfam" id="PF01648">
    <property type="entry name" value="ACPS"/>
    <property type="match status" value="1"/>
</dbReference>
<evidence type="ECO:0000313" key="5">
    <source>
        <dbReference type="EMBL" id="QAA33941.1"/>
    </source>
</evidence>
<evidence type="ECO:0000259" key="3">
    <source>
        <dbReference type="Pfam" id="PF01648"/>
    </source>
</evidence>
<dbReference type="Proteomes" id="UP000286268">
    <property type="component" value="Chromosome"/>
</dbReference>
<dbReference type="GO" id="GO:0000287">
    <property type="term" value="F:magnesium ion binding"/>
    <property type="evidence" value="ECO:0007669"/>
    <property type="project" value="InterPro"/>
</dbReference>
<dbReference type="InterPro" id="IPR055066">
    <property type="entry name" value="AASDHPPT_N"/>
</dbReference>
<name>A0A410DY22_9CLOT</name>
<keyword evidence="2 5" id="KW-0808">Transferase</keyword>
<dbReference type="PANTHER" id="PTHR12215">
    <property type="entry name" value="PHOSPHOPANTETHEINE TRANSFERASE"/>
    <property type="match status" value="1"/>
</dbReference>
<feature type="domain" description="4'-phosphopantetheinyl transferase N-terminal" evidence="4">
    <location>
        <begin position="13"/>
        <end position="97"/>
    </location>
</feature>
<organism evidence="5 6">
    <name type="scientific">Clostridium manihotivorum</name>
    <dbReference type="NCBI Taxonomy" id="2320868"/>
    <lineage>
        <taxon>Bacteria</taxon>
        <taxon>Bacillati</taxon>
        <taxon>Bacillota</taxon>
        <taxon>Clostridia</taxon>
        <taxon>Eubacteriales</taxon>
        <taxon>Clostridiaceae</taxon>
        <taxon>Clostridium</taxon>
    </lineage>
</organism>
<accession>A0A410DY22</accession>
<keyword evidence="6" id="KW-1185">Reference proteome</keyword>
<dbReference type="Pfam" id="PF22624">
    <property type="entry name" value="AASDHPPT_N"/>
    <property type="match status" value="1"/>
</dbReference>
<sequence length="233" mass="27020">MKIYAVKISEISKEKMDELYELIDSEKKCRIEKFINTKDKIRTLIGEILIRTIVIDNLNIHNKCISFNKNQYGKPYLESYPSFNFNISHSGEYVLCAIDDKPIGVDVEEIKPIDCEGIVKSFFTEEEFEYIVSKELKFSLNRFYEILTLKESYIKCCGQGLSIPLSSFSIQIDQSKDIKVIKHNEYTQHAFKLFNIDSGYKVAVCSISKEICNNIIRLDQKCLIDKYTGVNIE</sequence>
<dbReference type="GO" id="GO:0019878">
    <property type="term" value="P:lysine biosynthetic process via aminoadipic acid"/>
    <property type="evidence" value="ECO:0007669"/>
    <property type="project" value="TreeGrafter"/>
</dbReference>
<dbReference type="KEGG" id="cmah:C1I91_21180"/>
<dbReference type="OrthoDB" id="9808281at2"/>
<reference evidence="5 6" key="1">
    <citation type="submission" date="2018-01" db="EMBL/GenBank/DDBJ databases">
        <title>Genome Sequencing and Assembly of Anaerobacter polyendosporus strain CT4.</title>
        <authorList>
            <person name="Tachaapaikoon C."/>
            <person name="Sutheeworapong S."/>
            <person name="Jenjaroenpun P."/>
            <person name="Wongsurawat T."/>
            <person name="Nookeaw I."/>
            <person name="Cheawchanlertfa P."/>
            <person name="Kosugi A."/>
            <person name="Cheevadhanarak S."/>
            <person name="Ratanakhanokchai K."/>
        </authorList>
    </citation>
    <scope>NUCLEOTIDE SEQUENCE [LARGE SCALE GENOMIC DNA]</scope>
    <source>
        <strain evidence="5 6">CT4</strain>
    </source>
</reference>
<dbReference type="InterPro" id="IPR037143">
    <property type="entry name" value="4-PPantetheinyl_Trfase_dom_sf"/>
</dbReference>
<comment type="similarity">
    <text evidence="1">Belongs to the P-Pant transferase superfamily. Gsp/Sfp/HetI/AcpT family.</text>
</comment>
<dbReference type="SUPFAM" id="SSF56214">
    <property type="entry name" value="4'-phosphopantetheinyl transferase"/>
    <property type="match status" value="2"/>
</dbReference>
<dbReference type="PANTHER" id="PTHR12215:SF10">
    <property type="entry name" value="L-AMINOADIPATE-SEMIALDEHYDE DEHYDROGENASE-PHOSPHOPANTETHEINYL TRANSFERASE"/>
    <property type="match status" value="1"/>
</dbReference>
<dbReference type="EMBL" id="CP025746">
    <property type="protein sequence ID" value="QAA33941.1"/>
    <property type="molecule type" value="Genomic_DNA"/>
</dbReference>
<evidence type="ECO:0000313" key="6">
    <source>
        <dbReference type="Proteomes" id="UP000286268"/>
    </source>
</evidence>
<dbReference type="InterPro" id="IPR008278">
    <property type="entry name" value="4-PPantetheinyl_Trfase_dom"/>
</dbReference>
<dbReference type="AlphaFoldDB" id="A0A410DY22"/>
<dbReference type="GO" id="GO:0005829">
    <property type="term" value="C:cytosol"/>
    <property type="evidence" value="ECO:0007669"/>
    <property type="project" value="TreeGrafter"/>
</dbReference>
<dbReference type="GO" id="GO:0008897">
    <property type="term" value="F:holo-[acyl-carrier-protein] synthase activity"/>
    <property type="evidence" value="ECO:0007669"/>
    <property type="project" value="InterPro"/>
</dbReference>
<dbReference type="InterPro" id="IPR050559">
    <property type="entry name" value="P-Pant_transferase_sf"/>
</dbReference>
<protein>
    <submittedName>
        <fullName evidence="5">4-phosphopantetheinyl transferase</fullName>
    </submittedName>
</protein>
<gene>
    <name evidence="5" type="ORF">C1I91_21180</name>
</gene>
<evidence type="ECO:0000256" key="2">
    <source>
        <dbReference type="ARBA" id="ARBA00022679"/>
    </source>
</evidence>
<dbReference type="RefSeq" id="WP_128214661.1">
    <property type="nucleotide sequence ID" value="NZ_CP025746.1"/>
</dbReference>
<dbReference type="Gene3D" id="3.90.470.20">
    <property type="entry name" value="4'-phosphopantetheinyl transferase domain"/>
    <property type="match status" value="2"/>
</dbReference>
<feature type="domain" description="4'-phosphopantetheinyl transferase" evidence="3">
    <location>
        <begin position="102"/>
        <end position="205"/>
    </location>
</feature>
<evidence type="ECO:0000256" key="1">
    <source>
        <dbReference type="ARBA" id="ARBA00010990"/>
    </source>
</evidence>
<evidence type="ECO:0000259" key="4">
    <source>
        <dbReference type="Pfam" id="PF22624"/>
    </source>
</evidence>